<dbReference type="AlphaFoldDB" id="A0A1G4EQ98"/>
<dbReference type="EMBL" id="FMAK01000034">
    <property type="protein sequence ID" value="SCB68306.1"/>
    <property type="molecule type" value="Genomic_DNA"/>
</dbReference>
<evidence type="ECO:0000313" key="2">
    <source>
        <dbReference type="EMBL" id="SCB68306.1"/>
    </source>
</evidence>
<evidence type="ECO:0000313" key="3">
    <source>
        <dbReference type="Proteomes" id="UP000195696"/>
    </source>
</evidence>
<gene>
    <name evidence="2" type="ORF">BWGO95_02445</name>
</gene>
<sequence>MPIIGVYKKIAIFFLSLARTHRIVAIMIVLSIPTSRLGFRSFGMMASD</sequence>
<protein>
    <submittedName>
        <fullName evidence="2">Uncharacterized protein</fullName>
    </submittedName>
</protein>
<name>A0A1G4EQ98_BACMY</name>
<keyword evidence="1" id="KW-1133">Transmembrane helix</keyword>
<reference evidence="2 3" key="1">
    <citation type="submission" date="2016-08" db="EMBL/GenBank/DDBJ databases">
        <authorList>
            <person name="Seilhamer J.J."/>
        </authorList>
    </citation>
    <scope>NUCLEOTIDE SEQUENCE [LARGE SCALE GENOMIC DNA]</scope>
    <source>
        <strain evidence="2 3">SDA_GO95</strain>
    </source>
</reference>
<organism evidence="2 3">
    <name type="scientific">Bacillus mycoides</name>
    <dbReference type="NCBI Taxonomy" id="1405"/>
    <lineage>
        <taxon>Bacteria</taxon>
        <taxon>Bacillati</taxon>
        <taxon>Bacillota</taxon>
        <taxon>Bacilli</taxon>
        <taxon>Bacillales</taxon>
        <taxon>Bacillaceae</taxon>
        <taxon>Bacillus</taxon>
        <taxon>Bacillus cereus group</taxon>
    </lineage>
</organism>
<evidence type="ECO:0000256" key="1">
    <source>
        <dbReference type="SAM" id="Phobius"/>
    </source>
</evidence>
<feature type="transmembrane region" description="Helical" evidence="1">
    <location>
        <begin position="12"/>
        <end position="32"/>
    </location>
</feature>
<keyword evidence="1" id="KW-0472">Membrane</keyword>
<dbReference type="Proteomes" id="UP000195696">
    <property type="component" value="Unassembled WGS sequence"/>
</dbReference>
<accession>A0A1G4EQ98</accession>
<keyword evidence="1" id="KW-0812">Transmembrane</keyword>
<proteinExistence type="predicted"/>